<dbReference type="OrthoDB" id="974738at2"/>
<evidence type="ECO:0000256" key="1">
    <source>
        <dbReference type="SAM" id="SignalP"/>
    </source>
</evidence>
<dbReference type="KEGG" id="hdn:Hden_0715"/>
<evidence type="ECO:0000313" key="3">
    <source>
        <dbReference type="EMBL" id="ADJ22535.1"/>
    </source>
</evidence>
<evidence type="ECO:0000313" key="4">
    <source>
        <dbReference type="Proteomes" id="UP000002033"/>
    </source>
</evidence>
<dbReference type="HOGENOM" id="CLU_037013_0_0_5"/>
<dbReference type="GO" id="GO:0016020">
    <property type="term" value="C:membrane"/>
    <property type="evidence" value="ECO:0007669"/>
    <property type="project" value="InterPro"/>
</dbReference>
<dbReference type="eggNOG" id="COG3203">
    <property type="taxonomic scope" value="Bacteria"/>
</dbReference>
<feature type="domain" description="Porin" evidence="2">
    <location>
        <begin position="23"/>
        <end position="445"/>
    </location>
</feature>
<gene>
    <name evidence="3" type="ordered locus">Hden_0715</name>
</gene>
<dbReference type="Pfam" id="PF13609">
    <property type="entry name" value="Porin_4"/>
    <property type="match status" value="1"/>
</dbReference>
<dbReference type="RefSeq" id="WP_013214750.1">
    <property type="nucleotide sequence ID" value="NC_014313.1"/>
</dbReference>
<reference evidence="4" key="1">
    <citation type="journal article" date="2011" name="J. Bacteriol.">
        <title>Genome sequences of eight morphologically diverse alphaproteobacteria.</title>
        <authorList>
            <consortium name="US DOE Joint Genome Institute"/>
            <person name="Brown P.J."/>
            <person name="Kysela D.T."/>
            <person name="Buechlein A."/>
            <person name="Hemmerich C."/>
            <person name="Brun Y.V."/>
        </authorList>
    </citation>
    <scope>NUCLEOTIDE SEQUENCE [LARGE SCALE GENOMIC DNA]</scope>
    <source>
        <strain evidence="4">ATCC 51888 / DSM 1869 / NCIB 11706 / TK 0415</strain>
    </source>
</reference>
<protein>
    <recommendedName>
        <fullName evidence="2">Porin domain-containing protein</fullName>
    </recommendedName>
</protein>
<feature type="signal peptide" evidence="1">
    <location>
        <begin position="1"/>
        <end position="30"/>
    </location>
</feature>
<dbReference type="Proteomes" id="UP000002033">
    <property type="component" value="Chromosome"/>
</dbReference>
<evidence type="ECO:0000259" key="2">
    <source>
        <dbReference type="Pfam" id="PF13609"/>
    </source>
</evidence>
<accession>D8JTH3</accession>
<dbReference type="SUPFAM" id="SSF56935">
    <property type="entry name" value="Porins"/>
    <property type="match status" value="1"/>
</dbReference>
<sequence length="490" mass="51069" precursor="true">MVKLLSTRCVAAAAGLAIAGGALGSMSANAADLGGNCCADLEERIAELEATTARKGNRKVSLTVTGSVANQIMWVDNGAASNAYITGVGSTLNSHVTFTGAAQITKDWSAGYVLQLEVGSSDPLTVGNTSTGADGPSGLHIVKNNGEFVRNSVDVLYSFWYLKSEQLGKVSVGAIPQSSSHAAALVDGSGSLVQANWVPLDGMAVNLARGKTQLMLPNNFGTGNSGPTANFGMPTGALMWCGSTQLPVAGDCNAIPLNGVRYDSPTLAGFSISASWGEDDFWDVTGNYSGQIGGFKVAGVVSYLHNGDENNSPGFNDAVGLSFFTPLKTDANYLQLGAYVEHVATGLFVYGAYGKEWNNNIYNPALLDAVSAGGPGTAAFITANQPSGDNWYLKAGIRQKWNPLGHTVLYGEYGERNNMFHEALLGFGVTGSSLTQWGLGAVQEIDAAAMSLWVNYKNYDPSVSGPGVVTNQLDHLNNLSVVTAGGMINF</sequence>
<proteinExistence type="predicted"/>
<keyword evidence="4" id="KW-1185">Reference proteome</keyword>
<dbReference type="GO" id="GO:0015288">
    <property type="term" value="F:porin activity"/>
    <property type="evidence" value="ECO:0007669"/>
    <property type="project" value="InterPro"/>
</dbReference>
<dbReference type="EMBL" id="CP002083">
    <property type="protein sequence ID" value="ADJ22535.1"/>
    <property type="molecule type" value="Genomic_DNA"/>
</dbReference>
<dbReference type="InterPro" id="IPR023614">
    <property type="entry name" value="Porin_dom_sf"/>
</dbReference>
<organism evidence="3 4">
    <name type="scientific">Hyphomicrobium denitrificans (strain ATCC 51888 / DSM 1869 / NCIMB 11706 / TK 0415)</name>
    <dbReference type="NCBI Taxonomy" id="582899"/>
    <lineage>
        <taxon>Bacteria</taxon>
        <taxon>Pseudomonadati</taxon>
        <taxon>Pseudomonadota</taxon>
        <taxon>Alphaproteobacteria</taxon>
        <taxon>Hyphomicrobiales</taxon>
        <taxon>Hyphomicrobiaceae</taxon>
        <taxon>Hyphomicrobium</taxon>
    </lineage>
</organism>
<name>D8JTH3_HYPDA</name>
<keyword evidence="1" id="KW-0732">Signal</keyword>
<dbReference type="Gene3D" id="2.40.160.10">
    <property type="entry name" value="Porin"/>
    <property type="match status" value="1"/>
</dbReference>
<feature type="chain" id="PRO_5003116346" description="Porin domain-containing protein" evidence="1">
    <location>
        <begin position="31"/>
        <end position="490"/>
    </location>
</feature>
<dbReference type="AlphaFoldDB" id="D8JTH3"/>
<dbReference type="InterPro" id="IPR033900">
    <property type="entry name" value="Gram_neg_porin_domain"/>
</dbReference>